<evidence type="ECO:0000313" key="15">
    <source>
        <dbReference type="EMBL" id="PZX12984.1"/>
    </source>
</evidence>
<protein>
    <recommendedName>
        <fullName evidence="4">Undecaprenyl-diphosphatase</fullName>
        <ecNumber evidence="3">3.6.1.27</ecNumber>
    </recommendedName>
    <alternativeName>
        <fullName evidence="12">Bacitracin resistance protein</fullName>
    </alternativeName>
    <alternativeName>
        <fullName evidence="11">Undecaprenyl pyrophosphate phosphatase</fullName>
    </alternativeName>
</protein>
<evidence type="ECO:0000256" key="3">
    <source>
        <dbReference type="ARBA" id="ARBA00012374"/>
    </source>
</evidence>
<dbReference type="PANTHER" id="PTHR30622">
    <property type="entry name" value="UNDECAPRENYL-DIPHOSPHATASE"/>
    <property type="match status" value="1"/>
</dbReference>
<evidence type="ECO:0000256" key="7">
    <source>
        <dbReference type="ARBA" id="ARBA00022801"/>
    </source>
</evidence>
<name>A0A2W7N7Z2_9RHOB</name>
<dbReference type="EMBL" id="QKZL01000020">
    <property type="protein sequence ID" value="PZX12984.1"/>
    <property type="molecule type" value="Genomic_DNA"/>
</dbReference>
<dbReference type="EC" id="3.6.1.27" evidence="3"/>
<keyword evidence="9" id="KW-0472">Membrane</keyword>
<evidence type="ECO:0000256" key="8">
    <source>
        <dbReference type="ARBA" id="ARBA00022989"/>
    </source>
</evidence>
<evidence type="ECO:0000256" key="9">
    <source>
        <dbReference type="ARBA" id="ARBA00023136"/>
    </source>
</evidence>
<keyword evidence="8" id="KW-1133">Transmembrane helix</keyword>
<keyword evidence="7" id="KW-0378">Hydrolase</keyword>
<evidence type="ECO:0000256" key="5">
    <source>
        <dbReference type="ARBA" id="ARBA00022475"/>
    </source>
</evidence>
<evidence type="ECO:0000256" key="2">
    <source>
        <dbReference type="ARBA" id="ARBA00010621"/>
    </source>
</evidence>
<comment type="subcellular location">
    <subcellularLocation>
        <location evidence="1">Cell membrane</location>
        <topology evidence="1">Multi-pass membrane protein</topology>
    </subcellularLocation>
</comment>
<evidence type="ECO:0000256" key="6">
    <source>
        <dbReference type="ARBA" id="ARBA00022692"/>
    </source>
</evidence>
<evidence type="ECO:0000313" key="16">
    <source>
        <dbReference type="Proteomes" id="UP000248916"/>
    </source>
</evidence>
<keyword evidence="6" id="KW-0812">Transmembrane</keyword>
<keyword evidence="5" id="KW-1003">Cell membrane</keyword>
<dbReference type="AlphaFoldDB" id="A0A2W7N7Z2"/>
<keyword evidence="10" id="KW-0046">Antibiotic resistance</keyword>
<dbReference type="GO" id="GO:0046677">
    <property type="term" value="P:response to antibiotic"/>
    <property type="evidence" value="ECO:0007669"/>
    <property type="project" value="UniProtKB-KW"/>
</dbReference>
<dbReference type="PANTHER" id="PTHR30622:SF3">
    <property type="entry name" value="UNDECAPRENYL-DIPHOSPHATASE"/>
    <property type="match status" value="1"/>
</dbReference>
<reference evidence="15 16" key="1">
    <citation type="submission" date="2018-06" db="EMBL/GenBank/DDBJ databases">
        <title>Genomic Encyclopedia of Archaeal and Bacterial Type Strains, Phase II (KMG-II): from individual species to whole genera.</title>
        <authorList>
            <person name="Goeker M."/>
        </authorList>
    </citation>
    <scope>NUCLEOTIDE SEQUENCE [LARGE SCALE GENOMIC DNA]</scope>
    <source>
        <strain evidence="15 16">DSM 22009</strain>
    </source>
</reference>
<evidence type="ECO:0000256" key="1">
    <source>
        <dbReference type="ARBA" id="ARBA00004651"/>
    </source>
</evidence>
<evidence type="ECO:0000256" key="4">
    <source>
        <dbReference type="ARBA" id="ARBA00021581"/>
    </source>
</evidence>
<evidence type="ECO:0000256" key="11">
    <source>
        <dbReference type="ARBA" id="ARBA00032707"/>
    </source>
</evidence>
<comment type="caution">
    <text evidence="15">The sequence shown here is derived from an EMBL/GenBank/DDBJ whole genome shotgun (WGS) entry which is preliminary data.</text>
</comment>
<evidence type="ECO:0000256" key="13">
    <source>
        <dbReference type="ARBA" id="ARBA00047594"/>
    </source>
</evidence>
<evidence type="ECO:0000256" key="10">
    <source>
        <dbReference type="ARBA" id="ARBA00023251"/>
    </source>
</evidence>
<dbReference type="Pfam" id="PF02673">
    <property type="entry name" value="BacA"/>
    <property type="match status" value="1"/>
</dbReference>
<dbReference type="Proteomes" id="UP000248916">
    <property type="component" value="Unassembled WGS sequence"/>
</dbReference>
<comment type="catalytic activity">
    <reaction evidence="13">
        <text>di-trans,octa-cis-undecaprenyl diphosphate + H2O = di-trans,octa-cis-undecaprenyl phosphate + phosphate + H(+)</text>
        <dbReference type="Rhea" id="RHEA:28094"/>
        <dbReference type="ChEBI" id="CHEBI:15377"/>
        <dbReference type="ChEBI" id="CHEBI:15378"/>
        <dbReference type="ChEBI" id="CHEBI:43474"/>
        <dbReference type="ChEBI" id="CHEBI:58405"/>
        <dbReference type="ChEBI" id="CHEBI:60392"/>
        <dbReference type="EC" id="3.6.1.27"/>
    </reaction>
</comment>
<dbReference type="GO" id="GO:0050380">
    <property type="term" value="F:undecaprenyl-diphosphatase activity"/>
    <property type="evidence" value="ECO:0007669"/>
    <property type="project" value="UniProtKB-EC"/>
</dbReference>
<dbReference type="InterPro" id="IPR003824">
    <property type="entry name" value="UppP"/>
</dbReference>
<keyword evidence="16" id="KW-1185">Reference proteome</keyword>
<sequence length="266" mass="27998">MLAAEGMAAPRDDSSHVTWRVAVIVGFAQIVAGVFPGTSGSAATIFAAMLAGTTNRAAATEFAFLVGIPKIYAASGYELLSEIRVGQVRRTGRRSASPSASRRSRRSSRSSGSWDISKPIALRFSRSTGCCLGGFCSHSHTSGVWPEAVQSPPSAFDGVFVESKICKTAKGTARRSWHGKLSGARWGAHEVKGTLGSRRRWRSAALNQEVLDANTSMGRRPSVTRALAARHCRRTSSGCGSGAGQASTCRPATLSGLCCESCPAFL</sequence>
<comment type="similarity">
    <text evidence="2">Belongs to the UppP family.</text>
</comment>
<proteinExistence type="inferred from homology"/>
<feature type="region of interest" description="Disordered" evidence="14">
    <location>
        <begin position="90"/>
        <end position="114"/>
    </location>
</feature>
<gene>
    <name evidence="15" type="ORF">LX81_03361</name>
</gene>
<evidence type="ECO:0000256" key="12">
    <source>
        <dbReference type="ARBA" id="ARBA00032932"/>
    </source>
</evidence>
<accession>A0A2W7N7Z2</accession>
<organism evidence="15 16">
    <name type="scientific">Palleronia aestuarii</name>
    <dbReference type="NCBI Taxonomy" id="568105"/>
    <lineage>
        <taxon>Bacteria</taxon>
        <taxon>Pseudomonadati</taxon>
        <taxon>Pseudomonadota</taxon>
        <taxon>Alphaproteobacteria</taxon>
        <taxon>Rhodobacterales</taxon>
        <taxon>Roseobacteraceae</taxon>
        <taxon>Palleronia</taxon>
    </lineage>
</organism>
<dbReference type="GO" id="GO:0005886">
    <property type="term" value="C:plasma membrane"/>
    <property type="evidence" value="ECO:0007669"/>
    <property type="project" value="UniProtKB-SubCell"/>
</dbReference>
<evidence type="ECO:0000256" key="14">
    <source>
        <dbReference type="SAM" id="MobiDB-lite"/>
    </source>
</evidence>